<protein>
    <submittedName>
        <fullName evidence="2">Rifin</fullName>
    </submittedName>
</protein>
<sequence>MKVHYINILLFALPLNILIYNQRNHFITPRHTPKIQTTRLLCECELYSPANYDSDPEMKRVMQQFEDRTTQRFHEYDERLQSKRMQCKEQCDKEIQKIILKDKLEKQMVEQFSTLQTDIQNDAIPTCICEKSLGDKVEKSCLKCGKNLGGFVPGLGLIGGTAVYAAAVNAATKAGMKAATEGLSSSILGLKTLIGSSGIEEIVTRLTFNKVQPIVQAIHVVEQTKCAVKTVPKEAFCAFIERGSREPLLVASRVQVTVEEASDAYVAENTTNTMNSKNSQHITKYNNYT</sequence>
<dbReference type="Proteomes" id="UP000054562">
    <property type="component" value="Unassembled WGS sequence"/>
</dbReference>
<organism evidence="2 3">
    <name type="scientific">Plasmodium falciparum IGH-CR14</name>
    <dbReference type="NCBI Taxonomy" id="580059"/>
    <lineage>
        <taxon>Eukaryota</taxon>
        <taxon>Sar</taxon>
        <taxon>Alveolata</taxon>
        <taxon>Apicomplexa</taxon>
        <taxon>Aconoidasida</taxon>
        <taxon>Haemosporida</taxon>
        <taxon>Plasmodiidae</taxon>
        <taxon>Plasmodium</taxon>
        <taxon>Plasmodium (Laverania)</taxon>
    </lineage>
</organism>
<keyword evidence="1" id="KW-0732">Signal</keyword>
<name>A0A0L1I5Q9_PLAFA</name>
<dbReference type="NCBIfam" id="TIGR01477">
    <property type="entry name" value="RIFIN"/>
    <property type="match status" value="1"/>
</dbReference>
<feature type="signal peptide" evidence="1">
    <location>
        <begin position="1"/>
        <end position="19"/>
    </location>
</feature>
<dbReference type="OrthoDB" id="379020at2759"/>
<feature type="chain" id="PRO_5005552343" evidence="1">
    <location>
        <begin position="20"/>
        <end position="289"/>
    </location>
</feature>
<dbReference type="InterPro" id="IPR011992">
    <property type="entry name" value="EF-hand-dom_pair"/>
</dbReference>
<evidence type="ECO:0000256" key="1">
    <source>
        <dbReference type="SAM" id="SignalP"/>
    </source>
</evidence>
<accession>A0A0L1I5Q9</accession>
<reference evidence="3" key="1">
    <citation type="submission" date="2015-07" db="EMBL/GenBank/DDBJ databases">
        <title>Annotation of Plasmodium falciparum IGH-CR14.</title>
        <authorList>
            <consortium name="The Broad Institute Genome Sequencing Platform"/>
            <person name="Volkman S.K."/>
            <person name="Neafsey D.E."/>
            <person name="Dash A.P."/>
            <person name="Chitnis C.E."/>
            <person name="Hartl D.L."/>
            <person name="Young S.K."/>
            <person name="Zeng Q."/>
            <person name="Koehrsen M."/>
            <person name="Alvarado L."/>
            <person name="Berlin A."/>
            <person name="Borenstein D."/>
            <person name="Chapman S.B."/>
            <person name="Chen Z."/>
            <person name="Engels R."/>
            <person name="Freedman E."/>
            <person name="Gellesch M."/>
            <person name="Goldberg J."/>
            <person name="Griggs A."/>
            <person name="Gujja S."/>
            <person name="Heilman E.R."/>
            <person name="Heiman D.I."/>
            <person name="Howarth C."/>
            <person name="Jen D."/>
            <person name="Larson L."/>
            <person name="Mehta T."/>
            <person name="Neiman D."/>
            <person name="Park D."/>
            <person name="Pearson M."/>
            <person name="Roberts A."/>
            <person name="Saif S."/>
            <person name="Shea T."/>
            <person name="Shenoy N."/>
            <person name="Sisk P."/>
            <person name="Stolte C."/>
            <person name="Sykes S."/>
            <person name="Walk T."/>
            <person name="White J."/>
            <person name="Yandava C."/>
            <person name="Haas B."/>
            <person name="Henn M.R."/>
            <person name="Nusbaum C."/>
            <person name="Birren B."/>
        </authorList>
    </citation>
    <scope>NUCLEOTIDE SEQUENCE [LARGE SCALE GENOMIC DNA]</scope>
    <source>
        <strain evidence="3">IGH-CR14</strain>
    </source>
</reference>
<evidence type="ECO:0000313" key="2">
    <source>
        <dbReference type="EMBL" id="KNG74540.1"/>
    </source>
</evidence>
<dbReference type="EMBL" id="GG664991">
    <property type="protein sequence ID" value="KNG74540.1"/>
    <property type="molecule type" value="Genomic_DNA"/>
</dbReference>
<dbReference type="InterPro" id="IPR006373">
    <property type="entry name" value="VSA_Rifin"/>
</dbReference>
<reference evidence="3" key="2">
    <citation type="submission" date="2015-07" db="EMBL/GenBank/DDBJ databases">
        <title>The genome sequence of Plasmodium falciparum IGH-CR14.</title>
        <authorList>
            <consortium name="The Broad Institute Genome Sequencing Platform"/>
            <person name="Volkman S.K."/>
            <person name="Neafsey D.E."/>
            <person name="Dash A.P."/>
            <person name="Chitnis C.E."/>
            <person name="Hartl D.L."/>
            <person name="Young S.K."/>
            <person name="Kodira C.D."/>
            <person name="Zeng Q."/>
            <person name="Koehrsen M."/>
            <person name="Godfrey P."/>
            <person name="Alvarado L."/>
            <person name="Berlin A."/>
            <person name="Borenstein D."/>
            <person name="Chen Z."/>
            <person name="Engels R."/>
            <person name="Freedman E."/>
            <person name="Gellesch M."/>
            <person name="Goldberg J."/>
            <person name="Griggs A."/>
            <person name="Gujja S."/>
            <person name="Heiman D."/>
            <person name="Hepburn T."/>
            <person name="Howarth C."/>
            <person name="Jen D."/>
            <person name="Larson L."/>
            <person name="Lewis B."/>
            <person name="Mehta T."/>
            <person name="Park D."/>
            <person name="Pearson M."/>
            <person name="Roberts A."/>
            <person name="Saif S."/>
            <person name="Shea T."/>
            <person name="Shenoy N."/>
            <person name="Sisk P."/>
            <person name="Stolte C."/>
            <person name="Sykes S."/>
            <person name="Walk T."/>
            <person name="White J."/>
            <person name="Yandava C."/>
            <person name="Wirth D.F."/>
            <person name="Nusbaum C."/>
            <person name="Birren B."/>
        </authorList>
    </citation>
    <scope>NUCLEOTIDE SEQUENCE [LARGE SCALE GENOMIC DNA]</scope>
    <source>
        <strain evidence="3">IGH-CR14</strain>
    </source>
</reference>
<dbReference type="AlphaFoldDB" id="A0A0L1I5Q9"/>
<evidence type="ECO:0000313" key="3">
    <source>
        <dbReference type="Proteomes" id="UP000054562"/>
    </source>
</evidence>
<dbReference type="Pfam" id="PF02009">
    <property type="entry name" value="RIFIN"/>
    <property type="match status" value="1"/>
</dbReference>
<gene>
    <name evidence="2" type="ORF">PFMG_00715</name>
</gene>
<proteinExistence type="predicted"/>
<dbReference type="SUPFAM" id="SSF47473">
    <property type="entry name" value="EF-hand"/>
    <property type="match status" value="1"/>
</dbReference>